<dbReference type="AlphaFoldDB" id="A0A1R1YN25"/>
<dbReference type="Proteomes" id="UP000187429">
    <property type="component" value="Unassembled WGS sequence"/>
</dbReference>
<evidence type="ECO:0000256" key="1">
    <source>
        <dbReference type="SAM" id="MobiDB-lite"/>
    </source>
</evidence>
<feature type="region of interest" description="Disordered" evidence="1">
    <location>
        <begin position="1"/>
        <end position="23"/>
    </location>
</feature>
<evidence type="ECO:0000313" key="2">
    <source>
        <dbReference type="EMBL" id="OMJ28283.1"/>
    </source>
</evidence>
<organism evidence="2 3">
    <name type="scientific">Smittium culicis</name>
    <dbReference type="NCBI Taxonomy" id="133412"/>
    <lineage>
        <taxon>Eukaryota</taxon>
        <taxon>Fungi</taxon>
        <taxon>Fungi incertae sedis</taxon>
        <taxon>Zoopagomycota</taxon>
        <taxon>Kickxellomycotina</taxon>
        <taxon>Harpellomycetes</taxon>
        <taxon>Harpellales</taxon>
        <taxon>Legeriomycetaceae</taxon>
        <taxon>Smittium</taxon>
    </lineage>
</organism>
<proteinExistence type="predicted"/>
<protein>
    <submittedName>
        <fullName evidence="2">Uncharacterized protein</fullName>
    </submittedName>
</protein>
<sequence>MVKLAVQNTPVPATKDDSWTGSGITGNNMNFSEIWDQETSELNGYGHSLITPGRRLERSQIHAHFQYSKKYEG</sequence>
<accession>A0A1R1YN25</accession>
<reference evidence="3" key="1">
    <citation type="submission" date="2017-01" db="EMBL/GenBank/DDBJ databases">
        <authorList>
            <person name="Wang Y."/>
            <person name="White M."/>
            <person name="Kvist S."/>
            <person name="Moncalvo J.-M."/>
        </authorList>
    </citation>
    <scope>NUCLEOTIDE SEQUENCE [LARGE SCALE GENOMIC DNA]</scope>
    <source>
        <strain evidence="3">ID-206-W2</strain>
    </source>
</reference>
<gene>
    <name evidence="2" type="ORF">AYI69_g2246</name>
</gene>
<feature type="compositionally biased region" description="Polar residues" evidence="1">
    <location>
        <begin position="1"/>
        <end position="11"/>
    </location>
</feature>
<evidence type="ECO:0000313" key="3">
    <source>
        <dbReference type="Proteomes" id="UP000187429"/>
    </source>
</evidence>
<keyword evidence="3" id="KW-1185">Reference proteome</keyword>
<comment type="caution">
    <text evidence="2">The sequence shown here is derived from an EMBL/GenBank/DDBJ whole genome shotgun (WGS) entry which is preliminary data.</text>
</comment>
<name>A0A1R1YN25_9FUNG</name>
<dbReference type="EMBL" id="LSSM01000649">
    <property type="protein sequence ID" value="OMJ28283.1"/>
    <property type="molecule type" value="Genomic_DNA"/>
</dbReference>